<accession>A0A0N9ULA0</accession>
<feature type="transmembrane region" description="Helical" evidence="1">
    <location>
        <begin position="62"/>
        <end position="81"/>
    </location>
</feature>
<keyword evidence="1" id="KW-0812">Transmembrane</keyword>
<dbReference type="EMBL" id="CP012700">
    <property type="protein sequence ID" value="ALH80304.1"/>
    <property type="molecule type" value="Genomic_DNA"/>
</dbReference>
<dbReference type="PATRIC" id="fig|33050.5.peg.1652"/>
<evidence type="ECO:0000256" key="1">
    <source>
        <dbReference type="SAM" id="Phobius"/>
    </source>
</evidence>
<reference evidence="2 3" key="1">
    <citation type="journal article" date="2015" name="Genome Announc.">
        <title>Complete Genome Sequence of Polypropylene Glycol- and Polyethylene Glycol-Degrading Sphingopyxis macrogoltabida Strain EY-1.</title>
        <authorList>
            <person name="Ohtsubo Y."/>
            <person name="Nagata Y."/>
            <person name="Numata M."/>
            <person name="Tsuchikane K."/>
            <person name="Hosoyama A."/>
            <person name="Yamazoe A."/>
            <person name="Tsuda M."/>
            <person name="Fujita N."/>
            <person name="Kawai F."/>
        </authorList>
    </citation>
    <scope>NUCLEOTIDE SEQUENCE [LARGE SCALE GENOMIC DNA]</scope>
    <source>
        <strain evidence="2 3">EY-1</strain>
    </source>
</reference>
<proteinExistence type="predicted"/>
<dbReference type="Proteomes" id="UP000058074">
    <property type="component" value="Chromosome"/>
</dbReference>
<organism evidence="2 3">
    <name type="scientific">Sphingopyxis macrogoltabida</name>
    <name type="common">Sphingomonas macrogoltabidus</name>
    <dbReference type="NCBI Taxonomy" id="33050"/>
    <lineage>
        <taxon>Bacteria</taxon>
        <taxon>Pseudomonadati</taxon>
        <taxon>Pseudomonadota</taxon>
        <taxon>Alphaproteobacteria</taxon>
        <taxon>Sphingomonadales</taxon>
        <taxon>Sphingomonadaceae</taxon>
        <taxon>Sphingopyxis</taxon>
    </lineage>
</organism>
<dbReference type="KEGG" id="smag:AN936_07945"/>
<sequence>MNPSILHFSRWGNVFKTLFFAGFAALAFFFAVLLHREADAPPQRVALPDIDLPAPAPHRDPLAPVKMPFLVVAGCVCLFYAGRHGARAIARQVAVRIVDGQLHFHGSHATAPAILPITDVAESLFDRADRLPGEGDRAARLGARLRHGLYLRYRTQGAAGELRLVDNDFDGGTEQLCRFAAHLEAWRQSAARTTIATDCSGGEALPEGLA</sequence>
<evidence type="ECO:0000313" key="2">
    <source>
        <dbReference type="EMBL" id="ALH80304.1"/>
    </source>
</evidence>
<keyword evidence="1" id="KW-1133">Transmembrane helix</keyword>
<keyword evidence="1" id="KW-0472">Membrane</keyword>
<protein>
    <submittedName>
        <fullName evidence="2">Uncharacterized protein</fullName>
    </submittedName>
</protein>
<dbReference type="RefSeq" id="WP_054587668.1">
    <property type="nucleotide sequence ID" value="NZ_CP012700.1"/>
</dbReference>
<evidence type="ECO:0000313" key="3">
    <source>
        <dbReference type="Proteomes" id="UP000058074"/>
    </source>
</evidence>
<name>A0A0N9ULA0_SPHMC</name>
<dbReference type="OrthoDB" id="7449421at2"/>
<gene>
    <name evidence="2" type="ORF">AN936_07945</name>
</gene>
<dbReference type="AlphaFoldDB" id="A0A0N9ULA0"/>